<accession>A0A8S1IXI3</accession>
<dbReference type="PANTHER" id="PTHR13353:SF5">
    <property type="entry name" value="TRANSMEMBRANE PROTEIN 19"/>
    <property type="match status" value="1"/>
</dbReference>
<organism evidence="7 8">
    <name type="scientific">Ostreobium quekettii</name>
    <dbReference type="NCBI Taxonomy" id="121088"/>
    <lineage>
        <taxon>Eukaryota</taxon>
        <taxon>Viridiplantae</taxon>
        <taxon>Chlorophyta</taxon>
        <taxon>core chlorophytes</taxon>
        <taxon>Ulvophyceae</taxon>
        <taxon>TCBD clade</taxon>
        <taxon>Bryopsidales</taxon>
        <taxon>Ostreobineae</taxon>
        <taxon>Ostreobiaceae</taxon>
        <taxon>Ostreobium</taxon>
    </lineage>
</organism>
<dbReference type="GO" id="GO:0009706">
    <property type="term" value="C:chloroplast inner membrane"/>
    <property type="evidence" value="ECO:0007669"/>
    <property type="project" value="TreeGrafter"/>
</dbReference>
<dbReference type="AlphaFoldDB" id="A0A8S1IXI3"/>
<keyword evidence="4 6" id="KW-1133">Transmembrane helix</keyword>
<evidence type="ECO:0000256" key="5">
    <source>
        <dbReference type="ARBA" id="ARBA00023136"/>
    </source>
</evidence>
<protein>
    <recommendedName>
        <fullName evidence="9">DUF92 domain-containing protein</fullName>
    </recommendedName>
</protein>
<dbReference type="Pfam" id="PF01940">
    <property type="entry name" value="DUF92"/>
    <property type="match status" value="1"/>
</dbReference>
<dbReference type="OrthoDB" id="30881at2759"/>
<dbReference type="EMBL" id="CAJHUC010001119">
    <property type="protein sequence ID" value="CAD7699831.1"/>
    <property type="molecule type" value="Genomic_DNA"/>
</dbReference>
<dbReference type="InterPro" id="IPR002794">
    <property type="entry name" value="DUF92_TMEM19"/>
</dbReference>
<evidence type="ECO:0000256" key="1">
    <source>
        <dbReference type="ARBA" id="ARBA00004141"/>
    </source>
</evidence>
<comment type="similarity">
    <text evidence="2">Belongs to the TMEM19 family.</text>
</comment>
<dbReference type="PANTHER" id="PTHR13353">
    <property type="entry name" value="TRANSMEMBRANE PROTEIN 19"/>
    <property type="match status" value="1"/>
</dbReference>
<feature type="transmembrane region" description="Helical" evidence="6">
    <location>
        <begin position="79"/>
        <end position="101"/>
    </location>
</feature>
<feature type="transmembrane region" description="Helical" evidence="6">
    <location>
        <begin position="107"/>
        <end position="129"/>
    </location>
</feature>
<proteinExistence type="inferred from homology"/>
<gene>
    <name evidence="7" type="ORF">OSTQU699_LOCUS5190</name>
</gene>
<comment type="subcellular location">
    <subcellularLocation>
        <location evidence="1">Membrane</location>
        <topology evidence="1">Multi-pass membrane protein</topology>
    </subcellularLocation>
</comment>
<evidence type="ECO:0000313" key="8">
    <source>
        <dbReference type="Proteomes" id="UP000708148"/>
    </source>
</evidence>
<feature type="transmembrane region" description="Helical" evidence="6">
    <location>
        <begin position="150"/>
        <end position="170"/>
    </location>
</feature>
<reference evidence="7" key="1">
    <citation type="submission" date="2020-12" db="EMBL/GenBank/DDBJ databases">
        <authorList>
            <person name="Iha C."/>
        </authorList>
    </citation>
    <scope>NUCLEOTIDE SEQUENCE</scope>
</reference>
<feature type="transmembrane region" description="Helical" evidence="6">
    <location>
        <begin position="239"/>
        <end position="264"/>
    </location>
</feature>
<evidence type="ECO:0000256" key="3">
    <source>
        <dbReference type="ARBA" id="ARBA00022692"/>
    </source>
</evidence>
<evidence type="ECO:0000256" key="6">
    <source>
        <dbReference type="SAM" id="Phobius"/>
    </source>
</evidence>
<keyword evidence="8" id="KW-1185">Reference proteome</keyword>
<keyword evidence="5 6" id="KW-0472">Membrane</keyword>
<sequence length="309" mass="32235">MASPLQPSVAGQQRRRCPLGAARPAWTPQELPRCFPASRPRSAPCRSLPAIGPALQAAAPALLAPHPGITAGVLANTTVYVLGIRVLLAGLTWAGVFNSWLLGCASYSAFGIGGYALVCLYFIIGSLVTKIRLEEKIREGIAEKREGRRSVGSVWGSGLAGTICALAAMVTGDYPFWQVGFVANFGSKLSDTVSSEVGKAYGKTTYLITTFEKCPRGTEGAISLEGTAAGIGAAAVYSFLAFLFGQVSLAGCGVVFLACVTANFMESYLGAALQGKLDFLTNDVVNMIQISVAAILAIAGQAAWVRFAV</sequence>
<feature type="transmembrane region" description="Helical" evidence="6">
    <location>
        <begin position="284"/>
        <end position="304"/>
    </location>
</feature>
<evidence type="ECO:0000256" key="2">
    <source>
        <dbReference type="ARBA" id="ARBA00009012"/>
    </source>
</evidence>
<evidence type="ECO:0000256" key="4">
    <source>
        <dbReference type="ARBA" id="ARBA00022989"/>
    </source>
</evidence>
<name>A0A8S1IXI3_9CHLO</name>
<keyword evidence="3 6" id="KW-0812">Transmembrane</keyword>
<evidence type="ECO:0008006" key="9">
    <source>
        <dbReference type="Google" id="ProtNLM"/>
    </source>
</evidence>
<evidence type="ECO:0000313" key="7">
    <source>
        <dbReference type="EMBL" id="CAD7699831.1"/>
    </source>
</evidence>
<comment type="caution">
    <text evidence="7">The sequence shown here is derived from an EMBL/GenBank/DDBJ whole genome shotgun (WGS) entry which is preliminary data.</text>
</comment>
<dbReference type="Proteomes" id="UP000708148">
    <property type="component" value="Unassembled WGS sequence"/>
</dbReference>